<feature type="transmembrane region" description="Helical" evidence="2">
    <location>
        <begin position="93"/>
        <end position="116"/>
    </location>
</feature>
<feature type="transmembrane region" description="Helical" evidence="2">
    <location>
        <begin position="294"/>
        <end position="313"/>
    </location>
</feature>
<proteinExistence type="predicted"/>
<feature type="transmembrane region" description="Helical" evidence="2">
    <location>
        <begin position="224"/>
        <end position="241"/>
    </location>
</feature>
<name>J0NHV5_9ACTO</name>
<evidence type="ECO:0000313" key="5">
    <source>
        <dbReference type="Proteomes" id="UP000002941"/>
    </source>
</evidence>
<feature type="transmembrane region" description="Helical" evidence="2">
    <location>
        <begin position="136"/>
        <end position="162"/>
    </location>
</feature>
<feature type="transmembrane region" description="Helical" evidence="2">
    <location>
        <begin position="198"/>
        <end position="217"/>
    </location>
</feature>
<feature type="transmembrane region" description="Helical" evidence="2">
    <location>
        <begin position="253"/>
        <end position="274"/>
    </location>
</feature>
<dbReference type="AlphaFoldDB" id="J0NHV5"/>
<dbReference type="PATRIC" id="fig|1125718.3.peg.1504"/>
<dbReference type="PANTHER" id="PTHR30590">
    <property type="entry name" value="INNER MEMBRANE PROTEIN"/>
    <property type="match status" value="1"/>
</dbReference>
<keyword evidence="5" id="KW-1185">Reference proteome</keyword>
<feature type="domain" description="DUF418" evidence="3">
    <location>
        <begin position="225"/>
        <end position="359"/>
    </location>
</feature>
<feature type="transmembrane region" description="Helical" evidence="2">
    <location>
        <begin position="319"/>
        <end position="341"/>
    </location>
</feature>
<feature type="compositionally biased region" description="Pro residues" evidence="1">
    <location>
        <begin position="1"/>
        <end position="14"/>
    </location>
</feature>
<dbReference type="PANTHER" id="PTHR30590:SF2">
    <property type="entry name" value="INNER MEMBRANE PROTEIN"/>
    <property type="match status" value="1"/>
</dbReference>
<feature type="transmembrane region" description="Helical" evidence="2">
    <location>
        <begin position="174"/>
        <end position="192"/>
    </location>
</feature>
<evidence type="ECO:0000256" key="2">
    <source>
        <dbReference type="SAM" id="Phobius"/>
    </source>
</evidence>
<dbReference type="InterPro" id="IPR007349">
    <property type="entry name" value="DUF418"/>
</dbReference>
<comment type="caution">
    <text evidence="4">The sequence shown here is derived from an EMBL/GenBank/DDBJ whole genome shotgun (WGS) entry which is preliminary data.</text>
</comment>
<protein>
    <submittedName>
        <fullName evidence="4">PF04235 family protein</fullName>
    </submittedName>
</protein>
<dbReference type="eggNOG" id="COG2311">
    <property type="taxonomic scope" value="Bacteria"/>
</dbReference>
<dbReference type="EMBL" id="AKFT01000113">
    <property type="protein sequence ID" value="EJF44292.1"/>
    <property type="molecule type" value="Genomic_DNA"/>
</dbReference>
<feature type="transmembrane region" description="Helical" evidence="2">
    <location>
        <begin position="58"/>
        <end position="81"/>
    </location>
</feature>
<dbReference type="InterPro" id="IPR052529">
    <property type="entry name" value="Bact_Transport_Assoc"/>
</dbReference>
<reference evidence="4 5" key="1">
    <citation type="submission" date="2012-05" db="EMBL/GenBank/DDBJ databases">
        <authorList>
            <person name="Harkins D.M."/>
            <person name="Madupu R."/>
            <person name="Durkin A.S."/>
            <person name="Torralba M."/>
            <person name="Methe B."/>
            <person name="Sutton G.G."/>
            <person name="Nelson K.E."/>
        </authorList>
    </citation>
    <scope>NUCLEOTIDE SEQUENCE [LARGE SCALE GENOMIC DNA]</scope>
    <source>
        <strain evidence="4 5">F0489</strain>
    </source>
</reference>
<evidence type="ECO:0000313" key="4">
    <source>
        <dbReference type="EMBL" id="EJF44292.1"/>
    </source>
</evidence>
<dbReference type="Proteomes" id="UP000002941">
    <property type="component" value="Unassembled WGS sequence"/>
</dbReference>
<dbReference type="Pfam" id="PF04235">
    <property type="entry name" value="DUF418"/>
    <property type="match status" value="1"/>
</dbReference>
<keyword evidence="2" id="KW-1133">Transmembrane helix</keyword>
<keyword evidence="2" id="KW-0472">Membrane</keyword>
<feature type="region of interest" description="Disordered" evidence="1">
    <location>
        <begin position="1"/>
        <end position="38"/>
    </location>
</feature>
<dbReference type="RefSeq" id="WP_008731509.1">
    <property type="nucleotide sequence ID" value="NZ_AKFT01000113.1"/>
</dbReference>
<sequence length="384" mass="41657">MSTPPSPHVPPIPPIGSGQRVNKRFRSDERVEPAASVPPLPVRERPAPRYRVLDTLRGFAICGILLVNIGDITHLGMGLPFVPRSPSIAENTLYYLVSTRFVPIFAFMFGMSLRFVSDSALKRGQSPWKVVGRRMIALLAIGFLHSLVYSGEVLTEYAVIGLLMLPIVLKAPRLLVAILGVAGTVASFAWGGSGVINVPGLFLLGAAAVAYGLPAYLEHPDRRLVMTTAALALAAVPAVIAQTHETGDPRFEYVGGIAGGIQAAVYICLVALACSWRIRKPIQTCFEPLGRMALTCYVSASFIVAPIGVALHWKESRDVAPLLAVAALVLAVQSIAARLWLRRFRYGPLEWVWRCLTWWTLVDIRRATAADSPGHADAAQVRVR</sequence>
<evidence type="ECO:0000259" key="3">
    <source>
        <dbReference type="Pfam" id="PF04235"/>
    </source>
</evidence>
<keyword evidence="2" id="KW-0812">Transmembrane</keyword>
<organism evidence="4 5">
    <name type="scientific">Actinomyces massiliensis F0489</name>
    <dbReference type="NCBI Taxonomy" id="1125718"/>
    <lineage>
        <taxon>Bacteria</taxon>
        <taxon>Bacillati</taxon>
        <taxon>Actinomycetota</taxon>
        <taxon>Actinomycetes</taxon>
        <taxon>Actinomycetales</taxon>
        <taxon>Actinomycetaceae</taxon>
        <taxon>Actinomyces</taxon>
    </lineage>
</organism>
<evidence type="ECO:0000256" key="1">
    <source>
        <dbReference type="SAM" id="MobiDB-lite"/>
    </source>
</evidence>
<gene>
    <name evidence="4" type="ORF">HMPREF1318_0327</name>
</gene>
<accession>J0NHV5</accession>